<dbReference type="RefSeq" id="WP_126159892.1">
    <property type="nucleotide sequence ID" value="NZ_RQXW01000022.1"/>
</dbReference>
<dbReference type="AlphaFoldDB" id="A0A430KLU9"/>
<evidence type="ECO:0000313" key="2">
    <source>
        <dbReference type="Proteomes" id="UP000283087"/>
    </source>
</evidence>
<dbReference type="OrthoDB" id="5795846at2"/>
<protein>
    <submittedName>
        <fullName evidence="1">TIGR02444 family protein</fullName>
    </submittedName>
</protein>
<dbReference type="Proteomes" id="UP000283087">
    <property type="component" value="Unassembled WGS sequence"/>
</dbReference>
<dbReference type="NCBIfam" id="TIGR02444">
    <property type="entry name" value="TIGR02444 family protein"/>
    <property type="match status" value="1"/>
</dbReference>
<keyword evidence="2" id="KW-1185">Reference proteome</keyword>
<gene>
    <name evidence="1" type="ORF">EH243_17185</name>
</gene>
<dbReference type="EMBL" id="RQXW01000022">
    <property type="protein sequence ID" value="RTE64436.1"/>
    <property type="molecule type" value="Genomic_DNA"/>
</dbReference>
<dbReference type="InterPro" id="IPR012659">
    <property type="entry name" value="CHP02444"/>
</dbReference>
<organism evidence="1 2">
    <name type="scientific">Amphritea opalescens</name>
    <dbReference type="NCBI Taxonomy" id="2490544"/>
    <lineage>
        <taxon>Bacteria</taxon>
        <taxon>Pseudomonadati</taxon>
        <taxon>Pseudomonadota</taxon>
        <taxon>Gammaproteobacteria</taxon>
        <taxon>Oceanospirillales</taxon>
        <taxon>Oceanospirillaceae</taxon>
        <taxon>Amphritea</taxon>
    </lineage>
</organism>
<accession>A0A430KLU9</accession>
<dbReference type="Pfam" id="PF09523">
    <property type="entry name" value="DUF2390"/>
    <property type="match status" value="1"/>
</dbReference>
<comment type="caution">
    <text evidence="1">The sequence shown here is derived from an EMBL/GenBank/DDBJ whole genome shotgun (WGS) entry which is preliminary data.</text>
</comment>
<proteinExistence type="predicted"/>
<name>A0A430KLU9_9GAMM</name>
<sequence length="170" mass="19180">MLDNNVFWHFAVQIYSTPEVADLCLTLQNRYQLSVNDLLFGLWLAREGKQLPPQLDDQQVQQWRSRTLEPLRKLRYDLRQSKQSEDQQCCYEAMKQAELSAEKVEIGLLYDLRDLCPDAAGADVKPLNQLSYLNLCVAAKVTAKTAENLGDLPALLRQLSDKAAGAVVIG</sequence>
<evidence type="ECO:0000313" key="1">
    <source>
        <dbReference type="EMBL" id="RTE64436.1"/>
    </source>
</evidence>
<reference evidence="1 2" key="1">
    <citation type="submission" date="2018-11" db="EMBL/GenBank/DDBJ databases">
        <title>The draft genome sequence of Amphritea opalescens ANRC-JH13T.</title>
        <authorList>
            <person name="Fang Z."/>
            <person name="Zhang Y."/>
            <person name="Han X."/>
        </authorList>
    </citation>
    <scope>NUCLEOTIDE SEQUENCE [LARGE SCALE GENOMIC DNA]</scope>
    <source>
        <strain evidence="1 2">ANRC-JH13</strain>
    </source>
</reference>